<dbReference type="InterPro" id="IPR001078">
    <property type="entry name" value="2-oxoacid_DH_actylTfrase"/>
</dbReference>
<dbReference type="InterPro" id="IPR023213">
    <property type="entry name" value="CAT-like_dom_sf"/>
</dbReference>
<dbReference type="PANTHER" id="PTHR23151">
    <property type="entry name" value="DIHYDROLIPOAMIDE ACETYL/SUCCINYL-TRANSFERASE-RELATED"/>
    <property type="match status" value="1"/>
</dbReference>
<dbReference type="InterPro" id="IPR004167">
    <property type="entry name" value="PSBD"/>
</dbReference>
<dbReference type="Gene3D" id="2.40.50.100">
    <property type="match status" value="1"/>
</dbReference>
<evidence type="ECO:0000259" key="6">
    <source>
        <dbReference type="PROSITE" id="PS50968"/>
    </source>
</evidence>
<gene>
    <name evidence="8" type="ORF">FRF71_08365</name>
</gene>
<keyword evidence="4" id="KW-0012">Acyltransferase</keyword>
<dbReference type="GO" id="GO:0045254">
    <property type="term" value="C:pyruvate dehydrogenase complex"/>
    <property type="evidence" value="ECO:0007669"/>
    <property type="project" value="InterPro"/>
</dbReference>
<dbReference type="GO" id="GO:0006086">
    <property type="term" value="P:pyruvate decarboxylation to acetyl-CoA"/>
    <property type="evidence" value="ECO:0007669"/>
    <property type="project" value="InterPro"/>
</dbReference>
<evidence type="ECO:0000256" key="1">
    <source>
        <dbReference type="ARBA" id="ARBA00001938"/>
    </source>
</evidence>
<evidence type="ECO:0000256" key="5">
    <source>
        <dbReference type="SAM" id="MobiDB-lite"/>
    </source>
</evidence>
<keyword evidence="3 4" id="KW-0450">Lipoyl</keyword>
<accession>A0A5B8S3N6</accession>
<proteinExistence type="inferred from homology"/>
<dbReference type="InterPro" id="IPR000089">
    <property type="entry name" value="Biotin_lipoyl"/>
</dbReference>
<dbReference type="Pfam" id="PF02817">
    <property type="entry name" value="E3_binding"/>
    <property type="match status" value="2"/>
</dbReference>
<dbReference type="PROSITE" id="PS50968">
    <property type="entry name" value="BIOTINYL_LIPOYL"/>
    <property type="match status" value="1"/>
</dbReference>
<dbReference type="CDD" id="cd06849">
    <property type="entry name" value="lipoyl_domain"/>
    <property type="match status" value="1"/>
</dbReference>
<feature type="domain" description="Peripheral subunit-binding (PSBD)" evidence="7">
    <location>
        <begin position="133"/>
        <end position="170"/>
    </location>
</feature>
<dbReference type="Pfam" id="PF00198">
    <property type="entry name" value="2-oxoacid_dh"/>
    <property type="match status" value="1"/>
</dbReference>
<dbReference type="InterPro" id="IPR045257">
    <property type="entry name" value="E2/Pdx1"/>
</dbReference>
<dbReference type="PANTHER" id="PTHR23151:SF75">
    <property type="entry name" value="DIHYDROLIPOYLLYSINE-RESIDUE ACETYLTRANSFERASE COMPONENT 5 OF PYRUVATE DEHYDROGENASE COMPLEX, CHLOROPLASTIC"/>
    <property type="match status" value="1"/>
</dbReference>
<dbReference type="EC" id="2.3.1.-" evidence="4"/>
<dbReference type="Pfam" id="PF00364">
    <property type="entry name" value="Biotin_lipoyl"/>
    <property type="match status" value="1"/>
</dbReference>
<dbReference type="SUPFAM" id="SSF47005">
    <property type="entry name" value="Peripheral subunit-binding domain of 2-oxo acid dehydrogenase complex"/>
    <property type="match status" value="2"/>
</dbReference>
<dbReference type="SUPFAM" id="SSF51230">
    <property type="entry name" value="Single hybrid motif"/>
    <property type="match status" value="1"/>
</dbReference>
<dbReference type="InterPro" id="IPR036625">
    <property type="entry name" value="E3-bd_dom_sf"/>
</dbReference>
<dbReference type="PROSITE" id="PS51826">
    <property type="entry name" value="PSBD"/>
    <property type="match status" value="2"/>
</dbReference>
<keyword evidence="4" id="KW-0808">Transferase</keyword>
<evidence type="ECO:0000256" key="4">
    <source>
        <dbReference type="RuleBase" id="RU003423"/>
    </source>
</evidence>
<evidence type="ECO:0000256" key="2">
    <source>
        <dbReference type="ARBA" id="ARBA00007317"/>
    </source>
</evidence>
<protein>
    <recommendedName>
        <fullName evidence="4">Dihydrolipoamide acetyltransferase component of pyruvate dehydrogenase complex</fullName>
        <ecNumber evidence="4">2.3.1.-</ecNumber>
    </recommendedName>
</protein>
<dbReference type="KEGG" id="ngf:FRF71_08365"/>
<reference evidence="8 9" key="1">
    <citation type="journal article" date="2013" name="J. Microbiol. Biotechnol.">
        <title>Novosphingobium ginsenosidimutans sp. nov., with the ability to convert ginsenoside.</title>
        <authorList>
            <person name="Kim J.K."/>
            <person name="He D."/>
            <person name="Liu Q.M."/>
            <person name="Park H.Y."/>
            <person name="Jung M.S."/>
            <person name="Yoon M.H."/>
            <person name="Kim S.C."/>
            <person name="Im W.T."/>
        </authorList>
    </citation>
    <scope>NUCLEOTIDE SEQUENCE [LARGE SCALE GENOMIC DNA]</scope>
    <source>
        <strain evidence="8 9">FW-6</strain>
    </source>
</reference>
<feature type="region of interest" description="Disordered" evidence="5">
    <location>
        <begin position="107"/>
        <end position="127"/>
    </location>
</feature>
<comment type="cofactor">
    <cofactor evidence="1 4">
        <name>(R)-lipoate</name>
        <dbReference type="ChEBI" id="CHEBI:83088"/>
    </cofactor>
</comment>
<dbReference type="Gene3D" id="4.10.320.10">
    <property type="entry name" value="E3-binding domain"/>
    <property type="match status" value="2"/>
</dbReference>
<dbReference type="InterPro" id="IPR003016">
    <property type="entry name" value="2-oxoA_DH_lipoyl-BS"/>
</dbReference>
<dbReference type="RefSeq" id="WP_147090189.1">
    <property type="nucleotide sequence ID" value="NZ_BAABJD010000006.1"/>
</dbReference>
<evidence type="ECO:0000259" key="7">
    <source>
        <dbReference type="PROSITE" id="PS51826"/>
    </source>
</evidence>
<evidence type="ECO:0000256" key="3">
    <source>
        <dbReference type="ARBA" id="ARBA00022823"/>
    </source>
</evidence>
<keyword evidence="9" id="KW-1185">Reference proteome</keyword>
<dbReference type="Proteomes" id="UP000321172">
    <property type="component" value="Chromosome"/>
</dbReference>
<comment type="similarity">
    <text evidence="2 4">Belongs to the 2-oxoacid dehydrogenase family.</text>
</comment>
<evidence type="ECO:0000313" key="9">
    <source>
        <dbReference type="Proteomes" id="UP000321172"/>
    </source>
</evidence>
<dbReference type="SUPFAM" id="SSF52777">
    <property type="entry name" value="CoA-dependent acyltransferases"/>
    <property type="match status" value="1"/>
</dbReference>
<evidence type="ECO:0000313" key="8">
    <source>
        <dbReference type="EMBL" id="QEA16146.1"/>
    </source>
</evidence>
<dbReference type="InterPro" id="IPR011053">
    <property type="entry name" value="Single_hybrid_motif"/>
</dbReference>
<dbReference type="EMBL" id="CP042345">
    <property type="protein sequence ID" value="QEA16146.1"/>
    <property type="molecule type" value="Genomic_DNA"/>
</dbReference>
<dbReference type="GO" id="GO:0016746">
    <property type="term" value="F:acyltransferase activity"/>
    <property type="evidence" value="ECO:0007669"/>
    <property type="project" value="UniProtKB-KW"/>
</dbReference>
<feature type="domain" description="Peripheral subunit-binding (PSBD)" evidence="7">
    <location>
        <begin position="192"/>
        <end position="229"/>
    </location>
</feature>
<organism evidence="8 9">
    <name type="scientific">Novosphingobium ginsenosidimutans</name>
    <dbReference type="NCBI Taxonomy" id="1176536"/>
    <lineage>
        <taxon>Bacteria</taxon>
        <taxon>Pseudomonadati</taxon>
        <taxon>Pseudomonadota</taxon>
        <taxon>Alphaproteobacteria</taxon>
        <taxon>Sphingomonadales</taxon>
        <taxon>Sphingomonadaceae</taxon>
        <taxon>Novosphingobium</taxon>
    </lineage>
</organism>
<feature type="domain" description="Lipoyl-binding" evidence="6">
    <location>
        <begin position="4"/>
        <end position="80"/>
    </location>
</feature>
<sequence length="470" mass="49092">MSKLRPFCMPKWGIEMTEGTIAEWMVGEGDRVKRGDTLCLIETAKITNEVEAENDCVILRVLAPAGQDVLPVGALLAVFGDDDVPAAEVDAFIAAFVPAEGGVGEAPVASGDKPAKPAAAPAAAPKKIATNRPISPEALALAEREGADLDAIEGSGRGGRITYQDVYQHLRPQAAPVLRGAAELAPEDLRIFASPLARRLAALHGVDLSGLTGTGPRGRISKHDVLAAVPAPASGGAAFVAVANTPRIAPFDKVRGVIAQRLTAAKRDIPHFYLRVAVDVDALLALRKTANLVLGIKASINDYLVLAAGKALARHPDVNVQLHGDAVHHFPHADIAVAVASPKGLVTPIVRQVDRMTLPQLAAATAAQIDKAKAGRLSWEDLDGGTFTISNLGMFGIDDFDAVINPPQGAILAVGRARREAVETADGGIDFATRISLTLSVDHRAIDGAAGAQFLATLKGLIEDPEQLFG</sequence>
<dbReference type="AlphaFoldDB" id="A0A5B8S3N6"/>
<feature type="compositionally biased region" description="Low complexity" evidence="5">
    <location>
        <begin position="116"/>
        <end position="127"/>
    </location>
</feature>
<name>A0A5B8S3N6_9SPHN</name>
<dbReference type="OrthoDB" id="9805770at2"/>
<dbReference type="PROSITE" id="PS00189">
    <property type="entry name" value="LIPOYL"/>
    <property type="match status" value="1"/>
</dbReference>
<dbReference type="Gene3D" id="3.30.559.10">
    <property type="entry name" value="Chloramphenicol acetyltransferase-like domain"/>
    <property type="match status" value="1"/>
</dbReference>